<dbReference type="AlphaFoldDB" id="A0ABD2CZT3"/>
<dbReference type="Proteomes" id="UP001607303">
    <property type="component" value="Unassembled WGS sequence"/>
</dbReference>
<accession>A0ABD2CZT3</accession>
<evidence type="ECO:0000313" key="2">
    <source>
        <dbReference type="EMBL" id="KAL2750639.1"/>
    </source>
</evidence>
<gene>
    <name evidence="2" type="ORF">V1477_001209</name>
</gene>
<evidence type="ECO:0000256" key="1">
    <source>
        <dbReference type="SAM" id="MobiDB-lite"/>
    </source>
</evidence>
<comment type="caution">
    <text evidence="2">The sequence shown here is derived from an EMBL/GenBank/DDBJ whole genome shotgun (WGS) entry which is preliminary data.</text>
</comment>
<organism evidence="2 3">
    <name type="scientific">Vespula maculifrons</name>
    <name type="common">Eastern yellow jacket</name>
    <name type="synonym">Wasp</name>
    <dbReference type="NCBI Taxonomy" id="7453"/>
    <lineage>
        <taxon>Eukaryota</taxon>
        <taxon>Metazoa</taxon>
        <taxon>Ecdysozoa</taxon>
        <taxon>Arthropoda</taxon>
        <taxon>Hexapoda</taxon>
        <taxon>Insecta</taxon>
        <taxon>Pterygota</taxon>
        <taxon>Neoptera</taxon>
        <taxon>Endopterygota</taxon>
        <taxon>Hymenoptera</taxon>
        <taxon>Apocrita</taxon>
        <taxon>Aculeata</taxon>
        <taxon>Vespoidea</taxon>
        <taxon>Vespidae</taxon>
        <taxon>Vespinae</taxon>
        <taxon>Vespula</taxon>
    </lineage>
</organism>
<sequence length="170" mass="19639">MEDMQGVGLRDKRSFLQFTTNFATPTLPVNFRSPLRFFKRVVSSTISNSFRSFLRSFLPPKEFFRLNFPTEGKLTSRSFVAVAVYRTAEGCERTIWVNTKRAEQIRRNHEHVARREAGVEPAVRKEILRECDDAGGSTRKSRRSRGSGKNSMYAYSDFYMEEKNTTTMGL</sequence>
<reference evidence="2 3" key="1">
    <citation type="journal article" date="2024" name="Ann. Entomol. Soc. Am.">
        <title>Genomic analyses of the southern and eastern yellowjacket wasps (Hymenoptera: Vespidae) reveal evolutionary signatures of social life.</title>
        <authorList>
            <person name="Catto M.A."/>
            <person name="Caine P.B."/>
            <person name="Orr S.E."/>
            <person name="Hunt B.G."/>
            <person name="Goodisman M.A.D."/>
        </authorList>
    </citation>
    <scope>NUCLEOTIDE SEQUENCE [LARGE SCALE GENOMIC DNA]</scope>
    <source>
        <strain evidence="2">232</strain>
        <tissue evidence="2">Head and thorax</tissue>
    </source>
</reference>
<name>A0ABD2CZT3_VESMC</name>
<dbReference type="EMBL" id="JAYRBN010000009">
    <property type="protein sequence ID" value="KAL2750639.1"/>
    <property type="molecule type" value="Genomic_DNA"/>
</dbReference>
<keyword evidence="3" id="KW-1185">Reference proteome</keyword>
<feature type="region of interest" description="Disordered" evidence="1">
    <location>
        <begin position="130"/>
        <end position="149"/>
    </location>
</feature>
<protein>
    <submittedName>
        <fullName evidence="2">Uncharacterized protein</fullName>
    </submittedName>
</protein>
<evidence type="ECO:0000313" key="3">
    <source>
        <dbReference type="Proteomes" id="UP001607303"/>
    </source>
</evidence>
<proteinExistence type="predicted"/>